<organism evidence="1">
    <name type="scientific">Siphoviridae sp. cteLh2</name>
    <dbReference type="NCBI Taxonomy" id="2825590"/>
    <lineage>
        <taxon>Viruses</taxon>
        <taxon>Duplodnaviria</taxon>
        <taxon>Heunggongvirae</taxon>
        <taxon>Uroviricota</taxon>
        <taxon>Caudoviricetes</taxon>
    </lineage>
</organism>
<reference evidence="1" key="1">
    <citation type="journal article" date="2021" name="Proc. Natl. Acad. Sci. U.S.A.">
        <title>A Catalog of Tens of Thousands of Viruses from Human Metagenomes Reveals Hidden Associations with Chronic Diseases.</title>
        <authorList>
            <person name="Tisza M.J."/>
            <person name="Buck C.B."/>
        </authorList>
    </citation>
    <scope>NUCLEOTIDE SEQUENCE</scope>
    <source>
        <strain evidence="1">CteLh2</strain>
    </source>
</reference>
<accession>A0A8S5U5U1</accession>
<protein>
    <submittedName>
        <fullName evidence="1">Uncharacterized protein</fullName>
    </submittedName>
</protein>
<proteinExistence type="predicted"/>
<sequence length="133" mass="16047">MDCKRDCNWSYEGVCCSDELEDRYDEATGDDNCPLWLRPNFDEYFHDTYDYIRESIKHMNVSKLEQVKYAIDQINNGHNFSKDLIEWLKGEKYIIRCEQDNMSDEFEKEHAWELSRNRMIDKTINKINEEGNI</sequence>
<name>A0A8S5U5U1_9CAUD</name>
<evidence type="ECO:0000313" key="1">
    <source>
        <dbReference type="EMBL" id="DAF89812.1"/>
    </source>
</evidence>
<dbReference type="EMBL" id="BK016017">
    <property type="protein sequence ID" value="DAF89812.1"/>
    <property type="molecule type" value="Genomic_DNA"/>
</dbReference>